<keyword evidence="1" id="KW-0489">Methyltransferase</keyword>
<name>A0A9P4TPM6_CURKU</name>
<organism evidence="4 5">
    <name type="scientific">Curvularia kusanoi</name>
    <name type="common">Cochliobolus kusanoi</name>
    <dbReference type="NCBI Taxonomy" id="90978"/>
    <lineage>
        <taxon>Eukaryota</taxon>
        <taxon>Fungi</taxon>
        <taxon>Dikarya</taxon>
        <taxon>Ascomycota</taxon>
        <taxon>Pezizomycotina</taxon>
        <taxon>Dothideomycetes</taxon>
        <taxon>Pleosporomycetidae</taxon>
        <taxon>Pleosporales</taxon>
        <taxon>Pleosporineae</taxon>
        <taxon>Pleosporaceae</taxon>
        <taxon>Curvularia</taxon>
    </lineage>
</organism>
<dbReference type="GO" id="GO:0032259">
    <property type="term" value="P:methylation"/>
    <property type="evidence" value="ECO:0007669"/>
    <property type="project" value="UniProtKB-KW"/>
</dbReference>
<proteinExistence type="predicted"/>
<dbReference type="InterPro" id="IPR029063">
    <property type="entry name" value="SAM-dependent_MTases_sf"/>
</dbReference>
<dbReference type="AlphaFoldDB" id="A0A9P4TPM6"/>
<evidence type="ECO:0000256" key="2">
    <source>
        <dbReference type="ARBA" id="ARBA00022679"/>
    </source>
</evidence>
<gene>
    <name evidence="4" type="ORF">E8E13_006591</name>
</gene>
<keyword evidence="2" id="KW-0808">Transferase</keyword>
<keyword evidence="5" id="KW-1185">Reference proteome</keyword>
<protein>
    <recommendedName>
        <fullName evidence="6">Helicase C-terminal domain-containing protein</fullName>
    </recommendedName>
</protein>
<dbReference type="Proteomes" id="UP000801428">
    <property type="component" value="Unassembled WGS sequence"/>
</dbReference>
<sequence length="750" mass="84274">MQEATPEESADDETLISLAHVDTDEGEAADLQLIMETHKTRLSSSPTFESRPQSNKTSLAHRLSSVSSEEERLNPPRHRVAVVIPQQLRLRRSQSRPSYVEQAMDEFSNEEARSSSSGGEDDVWDPSDSETNTESNEDEESGILLSSSSVDENCGDSGPDSIEPEPIIASRRKSRVNLQSNPKQGKGVDLSLPPLDNIQDIVAAMATQAIELGLRSALEKLKGRPINVATMCSGTESPILFLRMLDEALHSKGLRSLPIKHHFSAEIDPTKQAFIERNFHPPILFRDVRQLGDDNANTATTAYGAEELIPRFLDILIAGFVCKDLSALNSKRKTVDDEGETGDTWRAIYGYSKRFRPSIVLLENVRSDKKVWDDVVSRWAKIGYEAAWTYCDTKNYYIPHTRERMYMIAINREVYGKNASNIVAEWQSTMEALRRQCSSPFEDFLTELPATLVTHSTMQSESDWSLCKLRYDQIRSDQGLGTRRPITKWSESGTLHPPDHANRKWYKSQSSRVYDAIDVAHLQAAKEGYDSMYKMKIWDVSQNVDRFKTGLGIVPCITPGGCDFSSNRQDALNGSQTLLLQGCGHTASAHKDVKGRPVVLLLNLTSETAAGVNLTNANHIIFISPLLVETQYKYDSAMTQAIARSRRYGQEKRVHIYHFAALRTIDVDILEHRHKRNSGITAAASNMSMPPALQAREKTRLVKNKHSSVALVPISWLADDECRKQLGIEREPERYTSLINFLETFQDEEE</sequence>
<feature type="region of interest" description="Disordered" evidence="3">
    <location>
        <begin position="36"/>
        <end position="166"/>
    </location>
</feature>
<evidence type="ECO:0000256" key="3">
    <source>
        <dbReference type="SAM" id="MobiDB-lite"/>
    </source>
</evidence>
<reference evidence="4" key="1">
    <citation type="submission" date="2019-04" db="EMBL/GenBank/DDBJ databases">
        <title>Sequencing of skin fungus with MAO and IRED activity.</title>
        <authorList>
            <person name="Marsaioli A.J."/>
            <person name="Bonatto J.M.C."/>
            <person name="Reis Junior O."/>
        </authorList>
    </citation>
    <scope>NUCLEOTIDE SEQUENCE</scope>
    <source>
        <strain evidence="4">30M1</strain>
    </source>
</reference>
<evidence type="ECO:0000313" key="5">
    <source>
        <dbReference type="Proteomes" id="UP000801428"/>
    </source>
</evidence>
<dbReference type="SUPFAM" id="SSF53335">
    <property type="entry name" value="S-adenosyl-L-methionine-dependent methyltransferases"/>
    <property type="match status" value="1"/>
</dbReference>
<feature type="compositionally biased region" description="Polar residues" evidence="3">
    <location>
        <begin position="42"/>
        <end position="58"/>
    </location>
</feature>
<comment type="caution">
    <text evidence="4">The sequence shown here is derived from an EMBL/GenBank/DDBJ whole genome shotgun (WGS) entry which is preliminary data.</text>
</comment>
<evidence type="ECO:0008006" key="6">
    <source>
        <dbReference type="Google" id="ProtNLM"/>
    </source>
</evidence>
<dbReference type="InterPro" id="IPR001525">
    <property type="entry name" value="C5_MeTfrase"/>
</dbReference>
<dbReference type="GO" id="GO:0008168">
    <property type="term" value="F:methyltransferase activity"/>
    <property type="evidence" value="ECO:0007669"/>
    <property type="project" value="UniProtKB-KW"/>
</dbReference>
<dbReference type="InterPro" id="IPR027417">
    <property type="entry name" value="P-loop_NTPase"/>
</dbReference>
<dbReference type="SUPFAM" id="SSF52540">
    <property type="entry name" value="P-loop containing nucleoside triphosphate hydrolases"/>
    <property type="match status" value="1"/>
</dbReference>
<evidence type="ECO:0000256" key="1">
    <source>
        <dbReference type="ARBA" id="ARBA00022603"/>
    </source>
</evidence>
<dbReference type="Gene3D" id="3.40.50.300">
    <property type="entry name" value="P-loop containing nucleotide triphosphate hydrolases"/>
    <property type="match status" value="1"/>
</dbReference>
<dbReference type="EMBL" id="SWKU01000001">
    <property type="protein sequence ID" value="KAF3010718.1"/>
    <property type="molecule type" value="Genomic_DNA"/>
</dbReference>
<dbReference type="OrthoDB" id="423221at2759"/>
<dbReference type="Gene3D" id="3.40.50.150">
    <property type="entry name" value="Vaccinia Virus protein VP39"/>
    <property type="match status" value="1"/>
</dbReference>
<accession>A0A9P4TPM6</accession>
<evidence type="ECO:0000313" key="4">
    <source>
        <dbReference type="EMBL" id="KAF3010718.1"/>
    </source>
</evidence>
<dbReference type="Pfam" id="PF00145">
    <property type="entry name" value="DNA_methylase"/>
    <property type="match status" value="1"/>
</dbReference>
<feature type="compositionally biased region" description="Acidic residues" evidence="3">
    <location>
        <begin position="119"/>
        <end position="128"/>
    </location>
</feature>